<dbReference type="AlphaFoldDB" id="A0A6N7L184"/>
<feature type="compositionally biased region" description="Basic and acidic residues" evidence="1">
    <location>
        <begin position="58"/>
        <end position="70"/>
    </location>
</feature>
<dbReference type="EMBL" id="WBOF01000001">
    <property type="protein sequence ID" value="MQS15563.1"/>
    <property type="molecule type" value="Genomic_DNA"/>
</dbReference>
<sequence length="77" mass="8172">MDESEQTLRRLSRAIGPVPADLTAKVKHLIQQATTTESAQGAGAGSDEETLSGAPDSGDQRGAGRAESRRPARRRRS</sequence>
<accession>A0A6N7L184</accession>
<keyword evidence="3" id="KW-1185">Reference proteome</keyword>
<dbReference type="OrthoDB" id="9974812at2"/>
<evidence type="ECO:0000256" key="1">
    <source>
        <dbReference type="SAM" id="MobiDB-lite"/>
    </source>
</evidence>
<gene>
    <name evidence="2" type="ORF">F7Q99_25645</name>
</gene>
<comment type="caution">
    <text evidence="2">The sequence shown here is derived from an EMBL/GenBank/DDBJ whole genome shotgun (WGS) entry which is preliminary data.</text>
</comment>
<evidence type="ECO:0000313" key="3">
    <source>
        <dbReference type="Proteomes" id="UP000450000"/>
    </source>
</evidence>
<protein>
    <submittedName>
        <fullName evidence="2">Uncharacterized protein</fullName>
    </submittedName>
</protein>
<organism evidence="2 3">
    <name type="scientific">Streptomyces kaniharaensis</name>
    <dbReference type="NCBI Taxonomy" id="212423"/>
    <lineage>
        <taxon>Bacteria</taxon>
        <taxon>Bacillati</taxon>
        <taxon>Actinomycetota</taxon>
        <taxon>Actinomycetes</taxon>
        <taxon>Kitasatosporales</taxon>
        <taxon>Streptomycetaceae</taxon>
        <taxon>Streptomyces</taxon>
    </lineage>
</organism>
<dbReference type="RefSeq" id="WP_153465140.1">
    <property type="nucleotide sequence ID" value="NZ_WBOF01000001.1"/>
</dbReference>
<name>A0A6N7L184_9ACTN</name>
<reference evidence="2 3" key="1">
    <citation type="submission" date="2019-09" db="EMBL/GenBank/DDBJ databases">
        <title>Genome Sequences of Streptomyces kaniharaensis ATCC 21070.</title>
        <authorList>
            <person name="Zhu W."/>
            <person name="De Crecy-Lagard V."/>
            <person name="Richards N.G."/>
        </authorList>
    </citation>
    <scope>NUCLEOTIDE SEQUENCE [LARGE SCALE GENOMIC DNA]</scope>
    <source>
        <strain evidence="2 3">SF-557</strain>
    </source>
</reference>
<proteinExistence type="predicted"/>
<dbReference type="Proteomes" id="UP000450000">
    <property type="component" value="Unassembled WGS sequence"/>
</dbReference>
<feature type="region of interest" description="Disordered" evidence="1">
    <location>
        <begin position="33"/>
        <end position="77"/>
    </location>
</feature>
<evidence type="ECO:0000313" key="2">
    <source>
        <dbReference type="EMBL" id="MQS15563.1"/>
    </source>
</evidence>